<dbReference type="OrthoDB" id="10251412at2759"/>
<organism evidence="10 11">
    <name type="scientific">Corchorus capsularis</name>
    <name type="common">Jute</name>
    <dbReference type="NCBI Taxonomy" id="210143"/>
    <lineage>
        <taxon>Eukaryota</taxon>
        <taxon>Viridiplantae</taxon>
        <taxon>Streptophyta</taxon>
        <taxon>Embryophyta</taxon>
        <taxon>Tracheophyta</taxon>
        <taxon>Spermatophyta</taxon>
        <taxon>Magnoliopsida</taxon>
        <taxon>eudicotyledons</taxon>
        <taxon>Gunneridae</taxon>
        <taxon>Pentapetalae</taxon>
        <taxon>rosids</taxon>
        <taxon>malvids</taxon>
        <taxon>Malvales</taxon>
        <taxon>Malvaceae</taxon>
        <taxon>Grewioideae</taxon>
        <taxon>Apeibeae</taxon>
        <taxon>Corchorus</taxon>
    </lineage>
</organism>
<comment type="caution">
    <text evidence="10">The sequence shown here is derived from an EMBL/GenBank/DDBJ whole genome shotgun (WGS) entry which is preliminary data.</text>
</comment>
<evidence type="ECO:0000256" key="7">
    <source>
        <dbReference type="SAM" id="Coils"/>
    </source>
</evidence>
<dbReference type="STRING" id="210143.A0A1R3GWR9"/>
<sequence length="447" mass="51391">MYIEIDEFCSGLQTRNKAYSAIESYLSSITAARKNVSSTLKVDWFGKRRPMVFKSATSEIIPDEFEGVKVEWRLRTRPVEKKMIFLKSATGEERRYYTVAFHPKHWDVVKDNYLTYVFQQGKAIQKKTRQRYINMNKSGTWEFARLDHPASFDSFAMDPNRKLEIIKDLIAFKEGKEHYSKIGKAWKRGYLLYGPPGTGKSTMILAMSNLLDYDIYDLELATVVDNSMLKSLLIDIPRKAIVVIEDIDCSLDITEKRKTQREEDEDETDSDHDDDEGRGKSMVTLSGLLNFVDGIWSAIGSEKVIVFTTNHVDKLDPALIRRGRMDMHIELSYCTFQGFKVLAKNYLDIDSHPLFETIGGLLDKVDTTPVDVIEHLIHYRDVEDVKPCLESLIRTLETAKEAKEEEAITKAKEEEAVTKAKEEEAMTKAQGKKYNRSVLKRFLTAKK</sequence>
<dbReference type="SMART" id="SM00382">
    <property type="entry name" value="AAA"/>
    <property type="match status" value="1"/>
</dbReference>
<keyword evidence="11" id="KW-1185">Reference proteome</keyword>
<evidence type="ECO:0000256" key="6">
    <source>
        <dbReference type="ARBA" id="ARBA00049360"/>
    </source>
</evidence>
<feature type="region of interest" description="Disordered" evidence="8">
    <location>
        <begin position="257"/>
        <end position="279"/>
    </location>
</feature>
<evidence type="ECO:0000259" key="9">
    <source>
        <dbReference type="SMART" id="SM00382"/>
    </source>
</evidence>
<dbReference type="InterPro" id="IPR050747">
    <property type="entry name" value="Mitochondrial_chaperone_BCS1"/>
</dbReference>
<evidence type="ECO:0000256" key="1">
    <source>
        <dbReference type="ARBA" id="ARBA00001946"/>
    </source>
</evidence>
<gene>
    <name evidence="10" type="ORF">CCACVL1_22776</name>
</gene>
<keyword evidence="4" id="KW-0067">ATP-binding</keyword>
<dbReference type="GO" id="GO:0016887">
    <property type="term" value="F:ATP hydrolysis activity"/>
    <property type="evidence" value="ECO:0007669"/>
    <property type="project" value="InterPro"/>
</dbReference>
<dbReference type="Pfam" id="PF25568">
    <property type="entry name" value="AAA_lid_At3g28540"/>
    <property type="match status" value="1"/>
</dbReference>
<keyword evidence="4" id="KW-0547">Nucleotide-binding</keyword>
<dbReference type="GO" id="GO:0005524">
    <property type="term" value="F:ATP binding"/>
    <property type="evidence" value="ECO:0007669"/>
    <property type="project" value="UniProtKB-KW"/>
</dbReference>
<evidence type="ECO:0000313" key="11">
    <source>
        <dbReference type="Proteomes" id="UP000188268"/>
    </source>
</evidence>
<evidence type="ECO:0000313" key="10">
    <source>
        <dbReference type="EMBL" id="OMO62523.1"/>
    </source>
</evidence>
<keyword evidence="7" id="KW-0175">Coiled coil</keyword>
<dbReference type="InterPro" id="IPR027417">
    <property type="entry name" value="P-loop_NTPase"/>
</dbReference>
<dbReference type="InterPro" id="IPR003593">
    <property type="entry name" value="AAA+_ATPase"/>
</dbReference>
<feature type="coiled-coil region" evidence="7">
    <location>
        <begin position="389"/>
        <end position="423"/>
    </location>
</feature>
<evidence type="ECO:0000256" key="4">
    <source>
        <dbReference type="ARBA" id="ARBA00022840"/>
    </source>
</evidence>
<dbReference type="Gene3D" id="6.10.280.40">
    <property type="match status" value="1"/>
</dbReference>
<accession>A0A1R3GWR9</accession>
<comment type="cofactor">
    <cofactor evidence="1">
        <name>Mg(2+)</name>
        <dbReference type="ChEBI" id="CHEBI:18420"/>
    </cofactor>
</comment>
<evidence type="ECO:0000256" key="3">
    <source>
        <dbReference type="ARBA" id="ARBA00022801"/>
    </source>
</evidence>
<dbReference type="GO" id="GO:0006950">
    <property type="term" value="P:response to stress"/>
    <property type="evidence" value="ECO:0007669"/>
    <property type="project" value="UniProtKB-ARBA"/>
</dbReference>
<evidence type="ECO:0000256" key="2">
    <source>
        <dbReference type="ARBA" id="ARBA00007448"/>
    </source>
</evidence>
<dbReference type="InterPro" id="IPR003959">
    <property type="entry name" value="ATPase_AAA_core"/>
</dbReference>
<dbReference type="PANTHER" id="PTHR23070">
    <property type="entry name" value="BCS1 AAA-TYPE ATPASE"/>
    <property type="match status" value="1"/>
</dbReference>
<dbReference type="Pfam" id="PF00004">
    <property type="entry name" value="AAA"/>
    <property type="match status" value="1"/>
</dbReference>
<dbReference type="EMBL" id="AWWV01013231">
    <property type="protein sequence ID" value="OMO62523.1"/>
    <property type="molecule type" value="Genomic_DNA"/>
</dbReference>
<dbReference type="Gene3D" id="3.40.50.300">
    <property type="entry name" value="P-loop containing nucleotide triphosphate hydrolases"/>
    <property type="match status" value="1"/>
</dbReference>
<dbReference type="Proteomes" id="UP000188268">
    <property type="component" value="Unassembled WGS sequence"/>
</dbReference>
<dbReference type="OMA" id="RRYESPW"/>
<name>A0A1R3GWR9_COCAP</name>
<evidence type="ECO:0000256" key="5">
    <source>
        <dbReference type="ARBA" id="ARBA00022842"/>
    </source>
</evidence>
<dbReference type="Pfam" id="PF14363">
    <property type="entry name" value="AAA_assoc"/>
    <property type="match status" value="1"/>
</dbReference>
<keyword evidence="3" id="KW-0378">Hydrolase</keyword>
<dbReference type="Gramene" id="OMO62523">
    <property type="protein sequence ID" value="OMO62523"/>
    <property type="gene ID" value="CCACVL1_22776"/>
</dbReference>
<comment type="similarity">
    <text evidence="2">Belongs to the AAA ATPase family. BCS1 subfamily.</text>
</comment>
<dbReference type="AlphaFoldDB" id="A0A1R3GWR9"/>
<dbReference type="SUPFAM" id="SSF52540">
    <property type="entry name" value="P-loop containing nucleoside triphosphate hydrolases"/>
    <property type="match status" value="1"/>
</dbReference>
<feature type="compositionally biased region" description="Acidic residues" evidence="8">
    <location>
        <begin position="262"/>
        <end position="276"/>
    </location>
</feature>
<reference evidence="10 11" key="1">
    <citation type="submission" date="2013-09" db="EMBL/GenBank/DDBJ databases">
        <title>Corchorus capsularis genome sequencing.</title>
        <authorList>
            <person name="Alam M."/>
            <person name="Haque M.S."/>
            <person name="Islam M.S."/>
            <person name="Emdad E.M."/>
            <person name="Islam M.M."/>
            <person name="Ahmed B."/>
            <person name="Halim A."/>
            <person name="Hossen Q.M.M."/>
            <person name="Hossain M.Z."/>
            <person name="Ahmed R."/>
            <person name="Khan M.M."/>
            <person name="Islam R."/>
            <person name="Rashid M.M."/>
            <person name="Khan S.A."/>
            <person name="Rahman M.S."/>
            <person name="Alam M."/>
        </authorList>
    </citation>
    <scope>NUCLEOTIDE SEQUENCE [LARGE SCALE GENOMIC DNA]</scope>
    <source>
        <strain evidence="11">cv. CVL-1</strain>
        <tissue evidence="10">Whole seedling</tissue>
    </source>
</reference>
<keyword evidence="5" id="KW-0460">Magnesium</keyword>
<proteinExistence type="inferred from homology"/>
<feature type="domain" description="AAA+ ATPase" evidence="9">
    <location>
        <begin position="186"/>
        <end position="335"/>
    </location>
</feature>
<evidence type="ECO:0000256" key="8">
    <source>
        <dbReference type="SAM" id="MobiDB-lite"/>
    </source>
</evidence>
<dbReference type="InterPro" id="IPR058017">
    <property type="entry name" value="At3g28540-like_C"/>
</dbReference>
<comment type="catalytic activity">
    <reaction evidence="6">
        <text>ATP + H2O = ADP + phosphate + H(+)</text>
        <dbReference type="Rhea" id="RHEA:13065"/>
        <dbReference type="ChEBI" id="CHEBI:15377"/>
        <dbReference type="ChEBI" id="CHEBI:15378"/>
        <dbReference type="ChEBI" id="CHEBI:30616"/>
        <dbReference type="ChEBI" id="CHEBI:43474"/>
        <dbReference type="ChEBI" id="CHEBI:456216"/>
    </reaction>
</comment>
<protein>
    <recommendedName>
        <fullName evidence="9">AAA+ ATPase domain-containing protein</fullName>
    </recommendedName>
</protein>
<dbReference type="CDD" id="cd19510">
    <property type="entry name" value="RecA-like_BCS1"/>
    <property type="match status" value="1"/>
</dbReference>
<dbReference type="InterPro" id="IPR025753">
    <property type="entry name" value="AAA_N_dom"/>
</dbReference>